<keyword evidence="3" id="KW-1185">Reference proteome</keyword>
<dbReference type="Proteomes" id="UP000215914">
    <property type="component" value="Unassembled WGS sequence"/>
</dbReference>
<reference evidence="2" key="2">
    <citation type="submission" date="2020-06" db="EMBL/GenBank/DDBJ databases">
        <title>Helianthus annuus Genome sequencing and assembly Release 2.</title>
        <authorList>
            <person name="Gouzy J."/>
            <person name="Langlade N."/>
            <person name="Munos S."/>
        </authorList>
    </citation>
    <scope>NUCLEOTIDE SEQUENCE</scope>
    <source>
        <tissue evidence="2">Leaves</tissue>
    </source>
</reference>
<reference evidence="2" key="1">
    <citation type="journal article" date="2017" name="Nature">
        <title>The sunflower genome provides insights into oil metabolism, flowering and Asterid evolution.</title>
        <authorList>
            <person name="Badouin H."/>
            <person name="Gouzy J."/>
            <person name="Grassa C.J."/>
            <person name="Murat F."/>
            <person name="Staton S.E."/>
            <person name="Cottret L."/>
            <person name="Lelandais-Briere C."/>
            <person name="Owens G.L."/>
            <person name="Carrere S."/>
            <person name="Mayjonade B."/>
            <person name="Legrand L."/>
            <person name="Gill N."/>
            <person name="Kane N.C."/>
            <person name="Bowers J.E."/>
            <person name="Hubner S."/>
            <person name="Bellec A."/>
            <person name="Berard A."/>
            <person name="Berges H."/>
            <person name="Blanchet N."/>
            <person name="Boniface M.C."/>
            <person name="Brunel D."/>
            <person name="Catrice O."/>
            <person name="Chaidir N."/>
            <person name="Claudel C."/>
            <person name="Donnadieu C."/>
            <person name="Faraut T."/>
            <person name="Fievet G."/>
            <person name="Helmstetter N."/>
            <person name="King M."/>
            <person name="Knapp S.J."/>
            <person name="Lai Z."/>
            <person name="Le Paslier M.C."/>
            <person name="Lippi Y."/>
            <person name="Lorenzon L."/>
            <person name="Mandel J.R."/>
            <person name="Marage G."/>
            <person name="Marchand G."/>
            <person name="Marquand E."/>
            <person name="Bret-Mestries E."/>
            <person name="Morien E."/>
            <person name="Nambeesan S."/>
            <person name="Nguyen T."/>
            <person name="Pegot-Espagnet P."/>
            <person name="Pouilly N."/>
            <person name="Raftis F."/>
            <person name="Sallet E."/>
            <person name="Schiex T."/>
            <person name="Thomas J."/>
            <person name="Vandecasteele C."/>
            <person name="Vares D."/>
            <person name="Vear F."/>
            <person name="Vautrin S."/>
            <person name="Crespi M."/>
            <person name="Mangin B."/>
            <person name="Burke J.M."/>
            <person name="Salse J."/>
            <person name="Munos S."/>
            <person name="Vincourt P."/>
            <person name="Rieseberg L.H."/>
            <person name="Langlade N.B."/>
        </authorList>
    </citation>
    <scope>NUCLEOTIDE SEQUENCE</scope>
    <source>
        <tissue evidence="2">Leaves</tissue>
    </source>
</reference>
<organism evidence="2 3">
    <name type="scientific">Helianthus annuus</name>
    <name type="common">Common sunflower</name>
    <dbReference type="NCBI Taxonomy" id="4232"/>
    <lineage>
        <taxon>Eukaryota</taxon>
        <taxon>Viridiplantae</taxon>
        <taxon>Streptophyta</taxon>
        <taxon>Embryophyta</taxon>
        <taxon>Tracheophyta</taxon>
        <taxon>Spermatophyta</taxon>
        <taxon>Magnoliopsida</taxon>
        <taxon>eudicotyledons</taxon>
        <taxon>Gunneridae</taxon>
        <taxon>Pentapetalae</taxon>
        <taxon>asterids</taxon>
        <taxon>campanulids</taxon>
        <taxon>Asterales</taxon>
        <taxon>Asteraceae</taxon>
        <taxon>Asteroideae</taxon>
        <taxon>Heliantheae alliance</taxon>
        <taxon>Heliantheae</taxon>
        <taxon>Helianthus</taxon>
    </lineage>
</organism>
<feature type="transmembrane region" description="Helical" evidence="1">
    <location>
        <begin position="12"/>
        <end position="32"/>
    </location>
</feature>
<proteinExistence type="predicted"/>
<evidence type="ECO:0000256" key="1">
    <source>
        <dbReference type="SAM" id="Phobius"/>
    </source>
</evidence>
<comment type="caution">
    <text evidence="2">The sequence shown here is derived from an EMBL/GenBank/DDBJ whole genome shotgun (WGS) entry which is preliminary data.</text>
</comment>
<evidence type="ECO:0000313" key="2">
    <source>
        <dbReference type="EMBL" id="KAF5753905.1"/>
    </source>
</evidence>
<sequence>MSFENLRFVSVLNSMVFVCTTMFILMVCITSFEMWCKFVKILVVKSRGQLILRMGHAQFLVKLVCHCF</sequence>
<dbReference type="AlphaFoldDB" id="A0A9K3DFB2"/>
<accession>A0A9K3DFB2</accession>
<keyword evidence="1" id="KW-0472">Membrane</keyword>
<dbReference type="Gramene" id="mRNA:HanXRQr2_Chr17g0785321">
    <property type="protein sequence ID" value="CDS:HanXRQr2_Chr17g0785321.1"/>
    <property type="gene ID" value="HanXRQr2_Chr17g0785321"/>
</dbReference>
<protein>
    <submittedName>
        <fullName evidence="2">Uncharacterized protein</fullName>
    </submittedName>
</protein>
<name>A0A9K3DFB2_HELAN</name>
<dbReference type="EMBL" id="MNCJ02000332">
    <property type="protein sequence ID" value="KAF5753905.1"/>
    <property type="molecule type" value="Genomic_DNA"/>
</dbReference>
<gene>
    <name evidence="2" type="ORF">HanXRQr2_Chr17g0785321</name>
</gene>
<keyword evidence="1" id="KW-0812">Transmembrane</keyword>
<keyword evidence="1" id="KW-1133">Transmembrane helix</keyword>
<evidence type="ECO:0000313" key="3">
    <source>
        <dbReference type="Proteomes" id="UP000215914"/>
    </source>
</evidence>